<evidence type="ECO:0000313" key="2">
    <source>
        <dbReference type="EMBL" id="PXA72745.1"/>
    </source>
</evidence>
<dbReference type="PANTHER" id="PTHR30157:SF0">
    <property type="entry name" value="NADPH-DEPENDENT FERRIC-CHELATE REDUCTASE"/>
    <property type="match status" value="1"/>
</dbReference>
<proteinExistence type="predicted"/>
<dbReference type="CDD" id="cd06193">
    <property type="entry name" value="siderophore_interacting"/>
    <property type="match status" value="1"/>
</dbReference>
<dbReference type="InterPro" id="IPR039374">
    <property type="entry name" value="SIP_fam"/>
</dbReference>
<dbReference type="PROSITE" id="PS51384">
    <property type="entry name" value="FAD_FR"/>
    <property type="match status" value="1"/>
</dbReference>
<feature type="domain" description="FAD-binding FR-type" evidence="1">
    <location>
        <begin position="22"/>
        <end position="149"/>
    </location>
</feature>
<dbReference type="PANTHER" id="PTHR30157">
    <property type="entry name" value="FERRIC REDUCTASE, NADPH-DEPENDENT"/>
    <property type="match status" value="1"/>
</dbReference>
<dbReference type="InterPro" id="IPR013113">
    <property type="entry name" value="SIP_FAD-bd"/>
</dbReference>
<dbReference type="Gene3D" id="2.40.30.10">
    <property type="entry name" value="Translation factors"/>
    <property type="match status" value="1"/>
</dbReference>
<dbReference type="InterPro" id="IPR017938">
    <property type="entry name" value="Riboflavin_synthase-like_b-brl"/>
</dbReference>
<dbReference type="RefSeq" id="WP_110125072.1">
    <property type="nucleotide sequence ID" value="NZ_QHLY01000004.1"/>
</dbReference>
<dbReference type="InterPro" id="IPR007037">
    <property type="entry name" value="SIP_rossman_dom"/>
</dbReference>
<dbReference type="InterPro" id="IPR039261">
    <property type="entry name" value="FNR_nucleotide-bd"/>
</dbReference>
<dbReference type="AlphaFoldDB" id="A0A318A1Q0"/>
<name>A0A318A1Q0_9MICO</name>
<keyword evidence="3" id="KW-1185">Reference proteome</keyword>
<dbReference type="Gene3D" id="3.40.50.80">
    <property type="entry name" value="Nucleotide-binding domain of ferredoxin-NADP reductase (FNR) module"/>
    <property type="match status" value="1"/>
</dbReference>
<reference evidence="2 3" key="1">
    <citation type="submission" date="2018-05" db="EMBL/GenBank/DDBJ databases">
        <title>Genetic diversity of glacier-inhabiting Cryobacterium bacteria in China and description of Cryobacterium mengkeensis sp. nov. and Arthrobacter glacialis sp. nov.</title>
        <authorList>
            <person name="Liu Q."/>
            <person name="Xin Y.-H."/>
        </authorList>
    </citation>
    <scope>NUCLEOTIDE SEQUENCE [LARGE SCALE GENOMIC DNA]</scope>
    <source>
        <strain evidence="2 3">SK-1</strain>
    </source>
</reference>
<dbReference type="GO" id="GO:0016491">
    <property type="term" value="F:oxidoreductase activity"/>
    <property type="evidence" value="ECO:0007669"/>
    <property type="project" value="InterPro"/>
</dbReference>
<comment type="caution">
    <text evidence="2">The sequence shown here is derived from an EMBL/GenBank/DDBJ whole genome shotgun (WGS) entry which is preliminary data.</text>
</comment>
<dbReference type="InterPro" id="IPR017927">
    <property type="entry name" value="FAD-bd_FR_type"/>
</dbReference>
<dbReference type="Proteomes" id="UP000246722">
    <property type="component" value="Unassembled WGS sequence"/>
</dbReference>
<dbReference type="Pfam" id="PF08021">
    <property type="entry name" value="FAD_binding_9"/>
    <property type="match status" value="1"/>
</dbReference>
<sequence>MLTSTVAAAQAPARVRAPRPSYRPFAVSVARVQRLSTNFTRVTFTGPDLHEFGTAGLDQRIKIVLPLPGVGVSLFPQHDSWYEAWRDLPDEHRNPIRTYTVRQARPEHREVDIDFVTHGDAGPASRWVRAALVGDEVAIVGPLADGDNPSIGIEWAPGNANTVLIAGDETAAPAICAILSALPRDARGCAYIEVPEAGDAHETHAPEGVTVTWLPRDGGAHGAALETAVKGWTARFITAHHAGADLPEIDIDESILWEVPDGSALDGELYAWLAGEASVIKRLRRFLVSEVGIDRRQVAFMGYWRDGRAEHA</sequence>
<organism evidence="2 3">
    <name type="scientific">Cryobacterium arcticum</name>
    <dbReference type="NCBI Taxonomy" id="670052"/>
    <lineage>
        <taxon>Bacteria</taxon>
        <taxon>Bacillati</taxon>
        <taxon>Actinomycetota</taxon>
        <taxon>Actinomycetes</taxon>
        <taxon>Micrococcales</taxon>
        <taxon>Microbacteriaceae</taxon>
        <taxon>Cryobacterium</taxon>
    </lineage>
</organism>
<dbReference type="Pfam" id="PF04954">
    <property type="entry name" value="SIP"/>
    <property type="match status" value="1"/>
</dbReference>
<dbReference type="EMBL" id="QHLY01000004">
    <property type="protein sequence ID" value="PXA72745.1"/>
    <property type="molecule type" value="Genomic_DNA"/>
</dbReference>
<evidence type="ECO:0000259" key="1">
    <source>
        <dbReference type="PROSITE" id="PS51384"/>
    </source>
</evidence>
<evidence type="ECO:0000313" key="3">
    <source>
        <dbReference type="Proteomes" id="UP000246722"/>
    </source>
</evidence>
<dbReference type="OrthoDB" id="3291337at2"/>
<protein>
    <submittedName>
        <fullName evidence="2">NADPH-dependent ferric siderophore reductase</fullName>
    </submittedName>
</protein>
<gene>
    <name evidence="2" type="ORF">CTB96_01150</name>
</gene>
<dbReference type="SUPFAM" id="SSF63380">
    <property type="entry name" value="Riboflavin synthase domain-like"/>
    <property type="match status" value="1"/>
</dbReference>
<accession>A0A318A1Q0</accession>